<dbReference type="GO" id="GO:0004930">
    <property type="term" value="F:G protein-coupled receptor activity"/>
    <property type="evidence" value="ECO:0007669"/>
    <property type="project" value="UniProtKB-KW"/>
</dbReference>
<dbReference type="OrthoDB" id="5969463at2759"/>
<evidence type="ECO:0000313" key="12">
    <source>
        <dbReference type="EMBL" id="CAF3864816.1"/>
    </source>
</evidence>
<feature type="transmembrane region" description="Helical" evidence="9">
    <location>
        <begin position="6"/>
        <end position="30"/>
    </location>
</feature>
<gene>
    <name evidence="11" type="ORF">GPM918_LOCUS18690</name>
    <name evidence="12" type="ORF">SRO942_LOCUS18685</name>
</gene>
<evidence type="ECO:0000256" key="3">
    <source>
        <dbReference type="ARBA" id="ARBA00022989"/>
    </source>
</evidence>
<keyword evidence="3 9" id="KW-1133">Transmembrane helix</keyword>
<dbReference type="CDD" id="cd00637">
    <property type="entry name" value="7tm_classA_rhodopsin-like"/>
    <property type="match status" value="1"/>
</dbReference>
<sequence>MLINNVGLLIYFALVSVLGTIGNGIILFAYFNRCGSSTSTTFIVILACVDLWTCSVVIPCIGFMEYNEFDVNTPLCRFYSFSKIIIIVSSFIMSAIAFDRFFSIALPHLRIMTPRLVKILLTILILIAIFLGILAALAFSSQPWLLTYATNYTITLSNNHIVTQSTNVDSSTPLHSEDIATLRLSLLQTYLSNSSIKHLNITNFSFELINTRVRCFADTTIISDGFRQILKHVSNKIFYLCIVIVTVLYTITYILALRRQAPRLRALKKSINVLDRYDRYDSVSQMNSFTDAATIQTGSTSCCAQLFYSPHRLTIPADSLKAHRHRPELSSFNEYELHSNVTEVNNAGKKIEESISSSSGEEVTASHQQQKTVSFNIERQNLSNNEKCVSLPSLHLDKNNNPTQYKFNCFGKHRQILVTIRLQRPKFPFAFIRREQQIQSVIPSCSDEMKETNSHASLNNSNSDTLKRQLKQHRIKQIRMASTFLMITMSFIAFYLPSILNAERIIKSPLWIYYLYLSTHALNPIIYCFMNGSLRMYVLSMLRCVKLSEISSFERSVNTR</sequence>
<keyword evidence="6 8" id="KW-0675">Receptor</keyword>
<evidence type="ECO:0000313" key="13">
    <source>
        <dbReference type="Proteomes" id="UP000663829"/>
    </source>
</evidence>
<evidence type="ECO:0000313" key="11">
    <source>
        <dbReference type="EMBL" id="CAF1099847.1"/>
    </source>
</evidence>
<feature type="transmembrane region" description="Helical" evidence="9">
    <location>
        <begin position="511"/>
        <end position="530"/>
    </location>
</feature>
<protein>
    <recommendedName>
        <fullName evidence="10">G-protein coupled receptors family 1 profile domain-containing protein</fullName>
    </recommendedName>
</protein>
<dbReference type="AlphaFoldDB" id="A0A814P2H3"/>
<dbReference type="Gene3D" id="1.20.1070.10">
    <property type="entry name" value="Rhodopsin 7-helix transmembrane proteins"/>
    <property type="match status" value="2"/>
</dbReference>
<keyword evidence="4 8" id="KW-0297">G-protein coupled receptor</keyword>
<feature type="transmembrane region" description="Helical" evidence="9">
    <location>
        <begin position="478"/>
        <end position="499"/>
    </location>
</feature>
<dbReference type="Proteomes" id="UP000663829">
    <property type="component" value="Unassembled WGS sequence"/>
</dbReference>
<keyword evidence="2 8" id="KW-0812">Transmembrane</keyword>
<dbReference type="PANTHER" id="PTHR24238">
    <property type="entry name" value="G-PROTEIN COUPLED RECEPTOR"/>
    <property type="match status" value="1"/>
</dbReference>
<keyword evidence="7 8" id="KW-0807">Transducer</keyword>
<dbReference type="EMBL" id="CAJNOQ010005471">
    <property type="protein sequence ID" value="CAF1099847.1"/>
    <property type="molecule type" value="Genomic_DNA"/>
</dbReference>
<dbReference type="PRINTS" id="PR00237">
    <property type="entry name" value="GPCRRHODOPSN"/>
</dbReference>
<dbReference type="GO" id="GO:0016020">
    <property type="term" value="C:membrane"/>
    <property type="evidence" value="ECO:0007669"/>
    <property type="project" value="UniProtKB-SubCell"/>
</dbReference>
<evidence type="ECO:0000256" key="9">
    <source>
        <dbReference type="SAM" id="Phobius"/>
    </source>
</evidence>
<comment type="subcellular location">
    <subcellularLocation>
        <location evidence="1">Membrane</location>
        <topology evidence="1">Multi-pass membrane protein</topology>
    </subcellularLocation>
</comment>
<comment type="caution">
    <text evidence="11">The sequence shown here is derived from an EMBL/GenBank/DDBJ whole genome shotgun (WGS) entry which is preliminary data.</text>
</comment>
<evidence type="ECO:0000259" key="10">
    <source>
        <dbReference type="PROSITE" id="PS50262"/>
    </source>
</evidence>
<evidence type="ECO:0000256" key="5">
    <source>
        <dbReference type="ARBA" id="ARBA00023136"/>
    </source>
</evidence>
<comment type="similarity">
    <text evidence="8">Belongs to the G-protein coupled receptor 1 family.</text>
</comment>
<evidence type="ECO:0000256" key="6">
    <source>
        <dbReference type="ARBA" id="ARBA00023170"/>
    </source>
</evidence>
<accession>A0A814P2H3</accession>
<feature type="transmembrane region" description="Helical" evidence="9">
    <location>
        <begin position="78"/>
        <end position="98"/>
    </location>
</feature>
<evidence type="ECO:0000256" key="1">
    <source>
        <dbReference type="ARBA" id="ARBA00004141"/>
    </source>
</evidence>
<dbReference type="EMBL" id="CAJOBC010005470">
    <property type="protein sequence ID" value="CAF3864816.1"/>
    <property type="molecule type" value="Genomic_DNA"/>
</dbReference>
<feature type="transmembrane region" description="Helical" evidence="9">
    <location>
        <begin position="42"/>
        <end position="66"/>
    </location>
</feature>
<evidence type="ECO:0000256" key="8">
    <source>
        <dbReference type="RuleBase" id="RU000688"/>
    </source>
</evidence>
<reference evidence="11" key="1">
    <citation type="submission" date="2021-02" db="EMBL/GenBank/DDBJ databases">
        <authorList>
            <person name="Nowell W R."/>
        </authorList>
    </citation>
    <scope>NUCLEOTIDE SEQUENCE</scope>
</reference>
<evidence type="ECO:0000256" key="2">
    <source>
        <dbReference type="ARBA" id="ARBA00022692"/>
    </source>
</evidence>
<keyword evidence="5 9" id="KW-0472">Membrane</keyword>
<dbReference type="InterPro" id="IPR017452">
    <property type="entry name" value="GPCR_Rhodpsn_7TM"/>
</dbReference>
<dbReference type="PROSITE" id="PS50262">
    <property type="entry name" value="G_PROTEIN_RECEP_F1_2"/>
    <property type="match status" value="1"/>
</dbReference>
<dbReference type="PANTHER" id="PTHR24238:SF47">
    <property type="entry name" value="ECDYSTEROIDS_DOPAMINE RECEPTOR-RELATED"/>
    <property type="match status" value="1"/>
</dbReference>
<dbReference type="Proteomes" id="UP000681722">
    <property type="component" value="Unassembled WGS sequence"/>
</dbReference>
<evidence type="ECO:0000256" key="7">
    <source>
        <dbReference type="ARBA" id="ARBA00023224"/>
    </source>
</evidence>
<name>A0A814P2H3_9BILA</name>
<dbReference type="InterPro" id="IPR000276">
    <property type="entry name" value="GPCR_Rhodpsn"/>
</dbReference>
<evidence type="ECO:0000256" key="4">
    <source>
        <dbReference type="ARBA" id="ARBA00023040"/>
    </source>
</evidence>
<dbReference type="SUPFAM" id="SSF81321">
    <property type="entry name" value="Family A G protein-coupled receptor-like"/>
    <property type="match status" value="1"/>
</dbReference>
<feature type="transmembrane region" description="Helical" evidence="9">
    <location>
        <begin position="237"/>
        <end position="257"/>
    </location>
</feature>
<proteinExistence type="inferred from homology"/>
<dbReference type="PROSITE" id="PS00237">
    <property type="entry name" value="G_PROTEIN_RECEP_F1_1"/>
    <property type="match status" value="1"/>
</dbReference>
<feature type="transmembrane region" description="Helical" evidence="9">
    <location>
        <begin position="119"/>
        <end position="139"/>
    </location>
</feature>
<organism evidence="11 13">
    <name type="scientific">Didymodactylos carnosus</name>
    <dbReference type="NCBI Taxonomy" id="1234261"/>
    <lineage>
        <taxon>Eukaryota</taxon>
        <taxon>Metazoa</taxon>
        <taxon>Spiralia</taxon>
        <taxon>Gnathifera</taxon>
        <taxon>Rotifera</taxon>
        <taxon>Eurotatoria</taxon>
        <taxon>Bdelloidea</taxon>
        <taxon>Philodinida</taxon>
        <taxon>Philodinidae</taxon>
        <taxon>Didymodactylos</taxon>
    </lineage>
</organism>
<keyword evidence="13" id="KW-1185">Reference proteome</keyword>
<feature type="domain" description="G-protein coupled receptors family 1 profile" evidence="10">
    <location>
        <begin position="22"/>
        <end position="133"/>
    </location>
</feature>